<gene>
    <name evidence="1" type="ordered locus">Fbal_0585</name>
</gene>
<dbReference type="GeneID" id="80457729"/>
<keyword evidence="2" id="KW-1185">Reference proteome</keyword>
<dbReference type="HOGENOM" id="CLU_3270359_0_0_6"/>
<dbReference type="Proteomes" id="UP000006683">
    <property type="component" value="Chromosome"/>
</dbReference>
<accession>E1SQI7</accession>
<evidence type="ECO:0000313" key="1">
    <source>
        <dbReference type="EMBL" id="ADN74799.1"/>
    </source>
</evidence>
<dbReference type="KEGG" id="fbl:Fbal_0585"/>
<name>E1SQI7_FERBD</name>
<proteinExistence type="predicted"/>
<sequence>MTEPQLPHGTGDDTHWRDGDLGAALVELLESALTPPQSDSE</sequence>
<dbReference type="RefSeq" id="WP_013344105.1">
    <property type="nucleotide sequence ID" value="NC_014541.1"/>
</dbReference>
<dbReference type="EMBL" id="CP002209">
    <property type="protein sequence ID" value="ADN74799.1"/>
    <property type="molecule type" value="Genomic_DNA"/>
</dbReference>
<protein>
    <submittedName>
        <fullName evidence="1">Uncharacterized protein</fullName>
    </submittedName>
</protein>
<dbReference type="AlphaFoldDB" id="E1SQI7"/>
<reference evidence="1 2" key="1">
    <citation type="journal article" date="2010" name="Stand. Genomic Sci.">
        <title>Complete genome sequence of Ferrimonas balearica type strain (PAT).</title>
        <authorList>
            <person name="Nolan M."/>
            <person name="Sikorski J."/>
            <person name="Davenport K."/>
            <person name="Lucas S."/>
            <person name="Glavina Del Rio T."/>
            <person name="Tice H."/>
            <person name="Cheng J."/>
            <person name="Goodwin L."/>
            <person name="Pitluck S."/>
            <person name="Liolios K."/>
            <person name="Ivanova N."/>
            <person name="Mavromatis K."/>
            <person name="Ovchinnikova G."/>
            <person name="Pati A."/>
            <person name="Chen A."/>
            <person name="Palaniappan K."/>
            <person name="Land M."/>
            <person name="Hauser L."/>
            <person name="Chang Y."/>
            <person name="Jeffries C."/>
            <person name="Tapia R."/>
            <person name="Brettin T."/>
            <person name="Detter J."/>
            <person name="Han C."/>
            <person name="Yasawong M."/>
            <person name="Rohde M."/>
            <person name="Tindall B."/>
            <person name="Goker M."/>
            <person name="Woyke T."/>
            <person name="Bristow J."/>
            <person name="Eisen J."/>
            <person name="Markowitz V."/>
            <person name="Hugenholtz P."/>
            <person name="Kyrpides N."/>
            <person name="Klenk H."/>
            <person name="Lapidus A."/>
        </authorList>
    </citation>
    <scope>NUCLEOTIDE SEQUENCE [LARGE SCALE GENOMIC DNA]</scope>
    <source>
        <strain evidence="2">DSM 9799 / CCM 4581 / KCTC 23876 / PAT</strain>
    </source>
</reference>
<organism evidence="1 2">
    <name type="scientific">Ferrimonas balearica (strain DSM 9799 / CCM 4581 / KCTC 23876 / PAT)</name>
    <dbReference type="NCBI Taxonomy" id="550540"/>
    <lineage>
        <taxon>Bacteria</taxon>
        <taxon>Pseudomonadati</taxon>
        <taxon>Pseudomonadota</taxon>
        <taxon>Gammaproteobacteria</taxon>
        <taxon>Alteromonadales</taxon>
        <taxon>Ferrimonadaceae</taxon>
        <taxon>Ferrimonas</taxon>
    </lineage>
</organism>
<evidence type="ECO:0000313" key="2">
    <source>
        <dbReference type="Proteomes" id="UP000006683"/>
    </source>
</evidence>